<dbReference type="SUPFAM" id="SSF53098">
    <property type="entry name" value="Ribonuclease H-like"/>
    <property type="match status" value="1"/>
</dbReference>
<dbReference type="KEGG" id="panc:E2636_17630"/>
<dbReference type="EMBL" id="CP038015">
    <property type="protein sequence ID" value="QBP42846.1"/>
    <property type="molecule type" value="Genomic_DNA"/>
</dbReference>
<dbReference type="AlphaFoldDB" id="A0A4P7A419"/>
<keyword evidence="3" id="KW-1185">Reference proteome</keyword>
<accession>A0A4P7A419</accession>
<dbReference type="InterPro" id="IPR001584">
    <property type="entry name" value="Integrase_cat-core"/>
</dbReference>
<evidence type="ECO:0000313" key="2">
    <source>
        <dbReference type="EMBL" id="QBP42846.1"/>
    </source>
</evidence>
<evidence type="ECO:0000313" key="3">
    <source>
        <dbReference type="Proteomes" id="UP000294292"/>
    </source>
</evidence>
<gene>
    <name evidence="2" type="ORF">E2636_17630</name>
</gene>
<sequence>MTRDKRNRITSCGKRLFKKAPSFRDKYSETTGTTEFKYSETNANGKLIIKKTYLDPFLDMFNSEILSYRLSERPNAKVIMDALDEAIEIAKGCTYRTTLLSNQGWAYQMKSYVKKLKNNGIFQSMSRKRKLSG</sequence>
<dbReference type="Proteomes" id="UP000294292">
    <property type="component" value="Chromosome"/>
</dbReference>
<protein>
    <submittedName>
        <fullName evidence="2">Transposase</fullName>
    </submittedName>
</protein>
<proteinExistence type="predicted"/>
<dbReference type="OrthoDB" id="9781005at2"/>
<dbReference type="InterPro" id="IPR012337">
    <property type="entry name" value="RNaseH-like_sf"/>
</dbReference>
<feature type="domain" description="Integrase catalytic" evidence="1">
    <location>
        <begin position="46"/>
        <end position="129"/>
    </location>
</feature>
<dbReference type="Pfam" id="PF00665">
    <property type="entry name" value="rve"/>
    <property type="match status" value="1"/>
</dbReference>
<evidence type="ECO:0000259" key="1">
    <source>
        <dbReference type="Pfam" id="PF00665"/>
    </source>
</evidence>
<organism evidence="2 3">
    <name type="scientific">Paenisporosarcina antarctica</name>
    <dbReference type="NCBI Taxonomy" id="417367"/>
    <lineage>
        <taxon>Bacteria</taxon>
        <taxon>Bacillati</taxon>
        <taxon>Bacillota</taxon>
        <taxon>Bacilli</taxon>
        <taxon>Bacillales</taxon>
        <taxon>Caryophanaceae</taxon>
        <taxon>Paenisporosarcina</taxon>
    </lineage>
</organism>
<name>A0A4P7A419_9BACL</name>
<reference evidence="2 3" key="1">
    <citation type="submission" date="2019-03" db="EMBL/GenBank/DDBJ databases">
        <title>Complete genome sequence of Paenisporosarcina antarctica CGMCC 1.6503T.</title>
        <authorList>
            <person name="Rong J.-C."/>
            <person name="Chi N.-Y."/>
            <person name="Zhang Q.-F."/>
        </authorList>
    </citation>
    <scope>NUCLEOTIDE SEQUENCE [LARGE SCALE GENOMIC DNA]</scope>
    <source>
        <strain evidence="2 3">CGMCC 1.6503</strain>
    </source>
</reference>
<dbReference type="GO" id="GO:0015074">
    <property type="term" value="P:DNA integration"/>
    <property type="evidence" value="ECO:0007669"/>
    <property type="project" value="InterPro"/>
</dbReference>